<dbReference type="GeneID" id="35799621"/>
<dbReference type="InterPro" id="IPR018711">
    <property type="entry name" value="NAGPA"/>
</dbReference>
<evidence type="ECO:0000313" key="3">
    <source>
        <dbReference type="EMBL" id="EHC16062.1"/>
    </source>
</evidence>
<feature type="region of interest" description="Disordered" evidence="1">
    <location>
        <begin position="60"/>
        <end position="81"/>
    </location>
</feature>
<evidence type="ECO:0000256" key="1">
    <source>
        <dbReference type="SAM" id="MobiDB-lite"/>
    </source>
</evidence>
<feature type="compositionally biased region" description="Polar residues" evidence="1">
    <location>
        <begin position="60"/>
        <end position="74"/>
    </location>
</feature>
<feature type="region of interest" description="Disordered" evidence="1">
    <location>
        <begin position="288"/>
        <end position="311"/>
    </location>
</feature>
<dbReference type="AlphaFoldDB" id="G6FRI8"/>
<accession>G6FRI8</accession>
<evidence type="ECO:0000259" key="2">
    <source>
        <dbReference type="Pfam" id="PF09992"/>
    </source>
</evidence>
<dbReference type="EMBL" id="AGIZ01000004">
    <property type="protein sequence ID" value="EHC16062.1"/>
    <property type="molecule type" value="Genomic_DNA"/>
</dbReference>
<feature type="region of interest" description="Disordered" evidence="1">
    <location>
        <begin position="218"/>
        <end position="254"/>
    </location>
</feature>
<gene>
    <name evidence="3" type="ORF">FJSC11DRAFT_1485</name>
</gene>
<keyword evidence="4" id="KW-1185">Reference proteome</keyword>
<dbReference type="PANTHER" id="PTHR40446">
    <property type="entry name" value="N-ACETYLGLUCOSAMINE-1-PHOSPHODIESTER ALPHA-N-ACETYLGLUCOSAMINIDASE"/>
    <property type="match status" value="1"/>
</dbReference>
<name>G6FRI8_9CYAN</name>
<protein>
    <recommendedName>
        <fullName evidence="2">Phosphodiester glycosidase domain-containing protein</fullName>
    </recommendedName>
</protein>
<dbReference type="Pfam" id="PF09992">
    <property type="entry name" value="NAGPA"/>
    <property type="match status" value="1"/>
</dbReference>
<feature type="compositionally biased region" description="Polar residues" evidence="1">
    <location>
        <begin position="224"/>
        <end position="242"/>
    </location>
</feature>
<dbReference type="PANTHER" id="PTHR40446:SF2">
    <property type="entry name" value="N-ACETYLGLUCOSAMINE-1-PHOSPHODIESTER ALPHA-N-ACETYLGLUCOSAMINIDASE"/>
    <property type="match status" value="1"/>
</dbReference>
<organism evidence="3 4">
    <name type="scientific">Fischerella thermalis JSC-11</name>
    <dbReference type="NCBI Taxonomy" id="741277"/>
    <lineage>
        <taxon>Bacteria</taxon>
        <taxon>Bacillati</taxon>
        <taxon>Cyanobacteriota</taxon>
        <taxon>Cyanophyceae</taxon>
        <taxon>Nostocales</taxon>
        <taxon>Hapalosiphonaceae</taxon>
        <taxon>Fischerella</taxon>
    </lineage>
</organism>
<dbReference type="Proteomes" id="UP000004344">
    <property type="component" value="Unassembled WGS sequence"/>
</dbReference>
<sequence length="703" mass="76985">MVKTSNFRQRDRSYIVIGNISQLVKFLASPMVLSVLYLTALGDSAIAYSSVPQKLITSEKQTKTKITQSPNVTQPKPTFFTPKPPAPPLRGVIYYGNQISLNGRILTGAWLQRRLKAGQLTTHISDAAIRQFIGVDLLNSNIATKQPIQWYSSATKPPILVSTLAGGYRYLDMTNFAKTSGWQMQVQGNTLVISTPNTKITDITQSKESSIERITVNLDRPTPWQVNQEPPVKQNQPLSDDPNNPVPKPAVPTTRDWTITLNGIADPVLIQRYTPPPPPPVEKIPTPGPFPENLLKQLLPPNENQQNTPPPPPPLIKQVQVVNNQTIIRLEVPIGLAPLVSTVPNPNRLLIDIRPDPLLPRAITWATGLNWRQQYINLGQERFPVVWLEINPRTVGLKIKPILTNSNTLEGTAPLLQTAQQQLAVAAINGGYFNRNNRLPLGAIRRDGQWLSSPILNRGAIAWNDSGQFYMDRLALLENLITPNNQKLPILTLNSGYVQSGIARYTPAWGANYSPLTDNEIILTVQKNQIINQLPAGKVGQSTFPIPGDGYLLTLRGSGTNIASMLPVGSSVRIESSTNPAEFSNYPHILGAGPLLLQNRQIVLDAKGEQFSNAFIVQKAVRSAICKTTTGNLMFAAVHNRVGGAGPTLAEHAQLMQQMGCVDALNLDGGSSTSLYLGGQLLDRFPNTAARVHNGIGIFLQPR</sequence>
<comment type="caution">
    <text evidence="3">The sequence shown here is derived from an EMBL/GenBank/DDBJ whole genome shotgun (WGS) entry which is preliminary data.</text>
</comment>
<dbReference type="RefSeq" id="WP_009456032.1">
    <property type="nucleotide sequence ID" value="NZ_AGIZ01000004.1"/>
</dbReference>
<reference evidence="3 4" key="1">
    <citation type="submission" date="2011-09" db="EMBL/GenBank/DDBJ databases">
        <title>The draft genome of Fischerella sp. JSC-11.</title>
        <authorList>
            <consortium name="US DOE Joint Genome Institute (JGI-PGF)"/>
            <person name="Lucas S."/>
            <person name="Han J."/>
            <person name="Lapidus A."/>
            <person name="Cheng J.-F."/>
            <person name="Goodwin L."/>
            <person name="Pitluck S."/>
            <person name="Peters L."/>
            <person name="Land M.L."/>
            <person name="Hauser L."/>
            <person name="Sarkisova S."/>
            <person name="Bryant D.A."/>
            <person name="Brown I."/>
            <person name="Woyke T.J."/>
        </authorList>
    </citation>
    <scope>NUCLEOTIDE SEQUENCE [LARGE SCALE GENOMIC DNA]</scope>
    <source>
        <strain evidence="3 4">JSC-11</strain>
    </source>
</reference>
<evidence type="ECO:0000313" key="4">
    <source>
        <dbReference type="Proteomes" id="UP000004344"/>
    </source>
</evidence>
<feature type="domain" description="Phosphodiester glycosidase" evidence="2">
    <location>
        <begin position="543"/>
        <end position="699"/>
    </location>
</feature>
<proteinExistence type="predicted"/>
<feature type="compositionally biased region" description="Low complexity" evidence="1">
    <location>
        <begin position="291"/>
        <end position="307"/>
    </location>
</feature>